<reference evidence="12 13" key="1">
    <citation type="submission" date="2011-10" db="EMBL/GenBank/DDBJ databases">
        <authorList>
            <person name="Genoscope - CEA"/>
        </authorList>
    </citation>
    <scope>NUCLEOTIDE SEQUENCE [LARGE SCALE GENOMIC DNA]</scope>
    <source>
        <strain evidence="12 13">RCC 1105</strain>
    </source>
</reference>
<evidence type="ECO:0000256" key="10">
    <source>
        <dbReference type="SAM" id="MobiDB-lite"/>
    </source>
</evidence>
<dbReference type="GO" id="GO:0031145">
    <property type="term" value="P:anaphase-promoting complex-dependent catabolic process"/>
    <property type="evidence" value="ECO:0007669"/>
    <property type="project" value="InterPro"/>
</dbReference>
<keyword evidence="4 9" id="KW-0863">Zinc-finger</keyword>
<dbReference type="CDD" id="cd16456">
    <property type="entry name" value="RING-H2_APC11"/>
    <property type="match status" value="1"/>
</dbReference>
<proteinExistence type="predicted"/>
<dbReference type="PROSITE" id="PS50089">
    <property type="entry name" value="ZF_RING_2"/>
    <property type="match status" value="1"/>
</dbReference>
<dbReference type="eggNOG" id="KOG1493">
    <property type="taxonomic scope" value="Eukaryota"/>
</dbReference>
<dbReference type="InterPro" id="IPR024991">
    <property type="entry name" value="RING-H2_APC11"/>
</dbReference>
<feature type="compositionally biased region" description="Acidic residues" evidence="10">
    <location>
        <begin position="31"/>
        <end position="41"/>
    </location>
</feature>
<name>K8EMJ7_9CHLO</name>
<dbReference type="SMART" id="SM00184">
    <property type="entry name" value="RING"/>
    <property type="match status" value="1"/>
</dbReference>
<sequence>MEEEETTAPIKTTTKEDSSSSSFSKLKNFEGEEEEEEEEEEEKKKKKKKEIPLKLKFKTWQGVATWTWNDASDVCGICHSPYDGCAPDCKYPGDDSPVVWGVCSHAFHLRCITKWLDGRNSEQKCPICRGDWEFKQA</sequence>
<evidence type="ECO:0000313" key="13">
    <source>
        <dbReference type="Proteomes" id="UP000198341"/>
    </source>
</evidence>
<evidence type="ECO:0000256" key="1">
    <source>
        <dbReference type="ARBA" id="ARBA00013928"/>
    </source>
</evidence>
<keyword evidence="5" id="KW-0498">Mitosis</keyword>
<evidence type="ECO:0000256" key="4">
    <source>
        <dbReference type="ARBA" id="ARBA00022771"/>
    </source>
</evidence>
<keyword evidence="2" id="KW-0132">Cell division</keyword>
<dbReference type="Proteomes" id="UP000198341">
    <property type="component" value="Chromosome 13"/>
</dbReference>
<evidence type="ECO:0000256" key="6">
    <source>
        <dbReference type="ARBA" id="ARBA00022786"/>
    </source>
</evidence>
<evidence type="ECO:0000256" key="8">
    <source>
        <dbReference type="ARBA" id="ARBA00023306"/>
    </source>
</evidence>
<dbReference type="STRING" id="41875.K8EMJ7"/>
<dbReference type="EMBL" id="FO082266">
    <property type="protein sequence ID" value="CCO19214.1"/>
    <property type="molecule type" value="Genomic_DNA"/>
</dbReference>
<dbReference type="InterPro" id="IPR013083">
    <property type="entry name" value="Znf_RING/FYVE/PHD"/>
</dbReference>
<keyword evidence="6" id="KW-0833">Ubl conjugation pathway</keyword>
<dbReference type="InterPro" id="IPR001841">
    <property type="entry name" value="Znf_RING"/>
</dbReference>
<evidence type="ECO:0000256" key="9">
    <source>
        <dbReference type="PROSITE-ProRule" id="PRU00175"/>
    </source>
</evidence>
<keyword evidence="7" id="KW-0862">Zinc</keyword>
<dbReference type="KEGG" id="bpg:Bathy13g00100"/>
<feature type="domain" description="RING-type" evidence="11">
    <location>
        <begin position="75"/>
        <end position="129"/>
    </location>
</feature>
<evidence type="ECO:0000256" key="3">
    <source>
        <dbReference type="ARBA" id="ARBA00022723"/>
    </source>
</evidence>
<evidence type="ECO:0000313" key="12">
    <source>
        <dbReference type="EMBL" id="CCO19214.1"/>
    </source>
</evidence>
<evidence type="ECO:0000256" key="7">
    <source>
        <dbReference type="ARBA" id="ARBA00022833"/>
    </source>
</evidence>
<evidence type="ECO:0000256" key="2">
    <source>
        <dbReference type="ARBA" id="ARBA00022618"/>
    </source>
</evidence>
<dbReference type="Gene3D" id="3.30.40.10">
    <property type="entry name" value="Zinc/RING finger domain, C3HC4 (zinc finger)"/>
    <property type="match status" value="1"/>
</dbReference>
<dbReference type="SUPFAM" id="SSF57850">
    <property type="entry name" value="RING/U-box"/>
    <property type="match status" value="1"/>
</dbReference>
<dbReference type="GO" id="GO:0061630">
    <property type="term" value="F:ubiquitin protein ligase activity"/>
    <property type="evidence" value="ECO:0007669"/>
    <property type="project" value="InterPro"/>
</dbReference>
<dbReference type="Pfam" id="PF12861">
    <property type="entry name" value="zf-ANAPC11"/>
    <property type="match status" value="1"/>
</dbReference>
<dbReference type="GO" id="GO:0097602">
    <property type="term" value="F:cullin family protein binding"/>
    <property type="evidence" value="ECO:0007669"/>
    <property type="project" value="InterPro"/>
</dbReference>
<dbReference type="GO" id="GO:0008270">
    <property type="term" value="F:zinc ion binding"/>
    <property type="evidence" value="ECO:0007669"/>
    <property type="project" value="UniProtKB-KW"/>
</dbReference>
<evidence type="ECO:0000259" key="11">
    <source>
        <dbReference type="PROSITE" id="PS50089"/>
    </source>
</evidence>
<dbReference type="RefSeq" id="XP_007509411.1">
    <property type="nucleotide sequence ID" value="XM_007509349.1"/>
</dbReference>
<protein>
    <recommendedName>
        <fullName evidence="1">Anaphase-promoting complex subunit 11</fullName>
    </recommendedName>
</protein>
<dbReference type="GO" id="GO:0005680">
    <property type="term" value="C:anaphase-promoting complex"/>
    <property type="evidence" value="ECO:0007669"/>
    <property type="project" value="InterPro"/>
</dbReference>
<organism evidence="12 13">
    <name type="scientific">Bathycoccus prasinos</name>
    <dbReference type="NCBI Taxonomy" id="41875"/>
    <lineage>
        <taxon>Eukaryota</taxon>
        <taxon>Viridiplantae</taxon>
        <taxon>Chlorophyta</taxon>
        <taxon>Mamiellophyceae</taxon>
        <taxon>Mamiellales</taxon>
        <taxon>Bathycoccaceae</taxon>
        <taxon>Bathycoccus</taxon>
    </lineage>
</organism>
<feature type="region of interest" description="Disordered" evidence="10">
    <location>
        <begin position="1"/>
        <end position="49"/>
    </location>
</feature>
<dbReference type="GO" id="GO:0051301">
    <property type="term" value="P:cell division"/>
    <property type="evidence" value="ECO:0007669"/>
    <property type="project" value="UniProtKB-KW"/>
</dbReference>
<dbReference type="InterPro" id="IPR051031">
    <property type="entry name" value="RING-box_E3_Ubiquitin_Ligase"/>
</dbReference>
<dbReference type="OrthoDB" id="1681166at2759"/>
<gene>
    <name evidence="12" type="ordered locus">Bathy13g00100</name>
</gene>
<accession>K8EMJ7</accession>
<keyword evidence="8" id="KW-0131">Cell cycle</keyword>
<dbReference type="GeneID" id="19012293"/>
<evidence type="ECO:0000256" key="5">
    <source>
        <dbReference type="ARBA" id="ARBA00022776"/>
    </source>
</evidence>
<dbReference type="PANTHER" id="PTHR11210">
    <property type="entry name" value="RING BOX"/>
    <property type="match status" value="1"/>
</dbReference>
<keyword evidence="13" id="KW-1185">Reference proteome</keyword>
<dbReference type="AlphaFoldDB" id="K8EMJ7"/>
<keyword evidence="3" id="KW-0479">Metal-binding</keyword>